<keyword evidence="8 9" id="KW-0472">Membrane</keyword>
<evidence type="ECO:0000313" key="10">
    <source>
        <dbReference type="EMBL" id="CAB3266022.1"/>
    </source>
</evidence>
<evidence type="ECO:0000256" key="4">
    <source>
        <dbReference type="ARBA" id="ARBA00022692"/>
    </source>
</evidence>
<proteinExistence type="evidence at transcript level"/>
<evidence type="ECO:0000256" key="2">
    <source>
        <dbReference type="ARBA" id="ARBA00005974"/>
    </source>
</evidence>
<dbReference type="GO" id="GO:0140300">
    <property type="term" value="P:serine import into mitochondrion"/>
    <property type="evidence" value="ECO:0007669"/>
    <property type="project" value="TreeGrafter"/>
</dbReference>
<dbReference type="NCBIfam" id="TIGR00798">
    <property type="entry name" value="mtc"/>
    <property type="match status" value="1"/>
</dbReference>
<evidence type="ECO:0000256" key="5">
    <source>
        <dbReference type="ARBA" id="ARBA00022970"/>
    </source>
</evidence>
<organism evidence="10">
    <name type="scientific">Phallusia mammillata</name>
    <dbReference type="NCBI Taxonomy" id="59560"/>
    <lineage>
        <taxon>Eukaryota</taxon>
        <taxon>Metazoa</taxon>
        <taxon>Chordata</taxon>
        <taxon>Tunicata</taxon>
        <taxon>Ascidiacea</taxon>
        <taxon>Phlebobranchia</taxon>
        <taxon>Ascidiidae</taxon>
        <taxon>Phallusia</taxon>
    </lineage>
</organism>
<evidence type="ECO:0000256" key="8">
    <source>
        <dbReference type="ARBA" id="ARBA00023136"/>
    </source>
</evidence>
<keyword evidence="7 9" id="KW-0496">Mitochondrion</keyword>
<dbReference type="EMBL" id="LR790160">
    <property type="protein sequence ID" value="CAB3266022.1"/>
    <property type="molecule type" value="mRNA"/>
</dbReference>
<gene>
    <name evidence="10" type="primary">Sfxn2-001</name>
</gene>
<sequence length="323" mass="35967">MSENTTPNIDIDSPKWDQSTFFGRLRHFAAITDMRKLMASEKELDEAKILVNSYRAGNCPTGVTEENLWRAKHLYDSAFHPDSGDKMNLFGRMTFQVPGGMAVTGLLLQFYQTPGQVALMQWINQSFNALVNYTNRNAASETTTRQMMFAYVTATSTALGVALGLNAYSKRAPPIVARWVPFAAVASANAVNIPFTRQSELIEGVTITTEDGEVLGKSKKCARKGISQVVLSRIVMAAPGMVFLPMIMEHFNKKSWFRRMAWAHLPFQTLGVGVFLTFMVPTACSIFPQRASMSVSKLEQDLQDSITKQYGNKVQSVYFNKGL</sequence>
<protein>
    <recommendedName>
        <fullName evidence="9">Sidoreflexin</fullName>
    </recommendedName>
</protein>
<dbReference type="PANTHER" id="PTHR11153:SF14">
    <property type="entry name" value="SIDEROFLEXIN-2"/>
    <property type="match status" value="1"/>
</dbReference>
<evidence type="ECO:0000256" key="6">
    <source>
        <dbReference type="ARBA" id="ARBA00022989"/>
    </source>
</evidence>
<feature type="transmembrane region" description="Helical" evidence="9">
    <location>
        <begin position="267"/>
        <end position="287"/>
    </location>
</feature>
<evidence type="ECO:0000256" key="9">
    <source>
        <dbReference type="RuleBase" id="RU362000"/>
    </source>
</evidence>
<keyword evidence="3" id="KW-0813">Transport</keyword>
<accession>A0A6F9DRF0</accession>
<dbReference type="PANTHER" id="PTHR11153">
    <property type="entry name" value="SIDEROFLEXIN"/>
    <property type="match status" value="1"/>
</dbReference>
<dbReference type="GO" id="GO:0005743">
    <property type="term" value="C:mitochondrial inner membrane"/>
    <property type="evidence" value="ECO:0007669"/>
    <property type="project" value="TreeGrafter"/>
</dbReference>
<comment type="similarity">
    <text evidence="2 9">Belongs to the sideroflexin family.</text>
</comment>
<comment type="caution">
    <text evidence="9">Lacks conserved residue(s) required for the propagation of feature annotation.</text>
</comment>
<evidence type="ECO:0000256" key="3">
    <source>
        <dbReference type="ARBA" id="ARBA00022448"/>
    </source>
</evidence>
<comment type="subcellular location">
    <subcellularLocation>
        <location evidence="1 9">Mitochondrion membrane</location>
        <topology evidence="1 9">Multi-pass membrane protein</topology>
    </subcellularLocation>
</comment>
<dbReference type="GO" id="GO:0015075">
    <property type="term" value="F:monoatomic ion transmembrane transporter activity"/>
    <property type="evidence" value="ECO:0007669"/>
    <property type="project" value="InterPro"/>
</dbReference>
<dbReference type="AlphaFoldDB" id="A0A6F9DRF0"/>
<evidence type="ECO:0000256" key="1">
    <source>
        <dbReference type="ARBA" id="ARBA00004225"/>
    </source>
</evidence>
<keyword evidence="4 9" id="KW-0812">Transmembrane</keyword>
<reference evidence="10" key="1">
    <citation type="submission" date="2020-04" db="EMBL/GenBank/DDBJ databases">
        <authorList>
            <person name="Neveu A P."/>
        </authorList>
    </citation>
    <scope>NUCLEOTIDE SEQUENCE</scope>
    <source>
        <tissue evidence="10">Whole embryo</tissue>
    </source>
</reference>
<evidence type="ECO:0000256" key="7">
    <source>
        <dbReference type="ARBA" id="ARBA00023128"/>
    </source>
</evidence>
<name>A0A6F9DRF0_9ASCI</name>
<dbReference type="InterPro" id="IPR004686">
    <property type="entry name" value="Mtc"/>
</dbReference>
<keyword evidence="6 9" id="KW-1133">Transmembrane helix</keyword>
<feature type="transmembrane region" description="Helical" evidence="9">
    <location>
        <begin position="148"/>
        <end position="168"/>
    </location>
</feature>
<feature type="transmembrane region" description="Helical" evidence="9">
    <location>
        <begin position="229"/>
        <end position="247"/>
    </location>
</feature>
<dbReference type="Pfam" id="PF03820">
    <property type="entry name" value="SFXNs"/>
    <property type="match status" value="1"/>
</dbReference>
<keyword evidence="5" id="KW-0029">Amino-acid transport</keyword>